<accession>A0A2Z5AI99</accession>
<dbReference type="CDD" id="cd00761">
    <property type="entry name" value="Glyco_tranf_GTA_type"/>
    <property type="match status" value="1"/>
</dbReference>
<evidence type="ECO:0000313" key="3">
    <source>
        <dbReference type="Proteomes" id="UP000250579"/>
    </source>
</evidence>
<dbReference type="SUPFAM" id="SSF53448">
    <property type="entry name" value="Nucleotide-diphospho-sugar transferases"/>
    <property type="match status" value="1"/>
</dbReference>
<dbReference type="InterPro" id="IPR029044">
    <property type="entry name" value="Nucleotide-diphossugar_trans"/>
</dbReference>
<sequence>MISIVICSVKPELLAAVTRNIADTIEAPYELIVVDNREAGRGLCIVYNEGARRAAHEIVCFMHEDVEFMEAGWGRNVIAHFAADPALGAIGLAGARYKSSAPSGWMTAGGGEAHCIRVHQRHRNGRENYFFHRPENDDAPRQEVCTLDGVWICARRNVALELGFDERLPPFHFYDIDFALRVSEKHRVAVVYDVCLRHFSEGHFDATWMRAALQYQALRHNREPRLVNSPYLDLHQSLERRAVRFWMKFLRKAKTPFSLRWEWVRVSGALSYPQLWWLVAKFLFWYPIKFR</sequence>
<organism evidence="2 3">
    <name type="scientific">Pseudomonas oryzihabitans</name>
    <dbReference type="NCBI Taxonomy" id="47885"/>
    <lineage>
        <taxon>Bacteria</taxon>
        <taxon>Pseudomonadati</taxon>
        <taxon>Pseudomonadota</taxon>
        <taxon>Gammaproteobacteria</taxon>
        <taxon>Pseudomonadales</taxon>
        <taxon>Pseudomonadaceae</taxon>
        <taxon>Pseudomonas</taxon>
    </lineage>
</organism>
<dbReference type="EMBL" id="CP022198">
    <property type="protein sequence ID" value="AXA68880.1"/>
    <property type="molecule type" value="Genomic_DNA"/>
</dbReference>
<dbReference type="InterPro" id="IPR059123">
    <property type="entry name" value="StrF_dom"/>
</dbReference>
<proteinExistence type="predicted"/>
<dbReference type="Gene3D" id="3.90.550.10">
    <property type="entry name" value="Spore Coat Polysaccharide Biosynthesis Protein SpsA, Chain A"/>
    <property type="match status" value="1"/>
</dbReference>
<dbReference type="Proteomes" id="UP000250579">
    <property type="component" value="Chromosome"/>
</dbReference>
<evidence type="ECO:0000259" key="1">
    <source>
        <dbReference type="Pfam" id="PF13712"/>
    </source>
</evidence>
<gene>
    <name evidence="2" type="ORF">CE139_24785</name>
</gene>
<dbReference type="Pfam" id="PF13712">
    <property type="entry name" value="Glyco_tranf_2_5"/>
    <property type="match status" value="1"/>
</dbReference>
<feature type="domain" description="Streptomycin biosynthesis protein StrF" evidence="1">
    <location>
        <begin position="5"/>
        <end position="212"/>
    </location>
</feature>
<dbReference type="RefSeq" id="WP_208693046.1">
    <property type="nucleotide sequence ID" value="NZ_CP022198.1"/>
</dbReference>
<protein>
    <recommendedName>
        <fullName evidence="1">Streptomycin biosynthesis protein StrF domain-containing protein</fullName>
    </recommendedName>
</protein>
<reference evidence="2 3" key="1">
    <citation type="submission" date="2017-06" db="EMBL/GenBank/DDBJ databases">
        <title>Evolution towards high GC content and high-temperature stress adaptation in endophytic Pseudomonas oryzihabitans impacted its plant-growth promoting traits.</title>
        <authorList>
            <person name="Nascimento F.X."/>
        </authorList>
    </citation>
    <scope>NUCLEOTIDE SEQUENCE [LARGE SCALE GENOMIC DNA]</scope>
    <source>
        <strain evidence="2 3">MS8</strain>
    </source>
</reference>
<dbReference type="AlphaFoldDB" id="A0A2Z5AI99"/>
<name>A0A2Z5AI99_9PSED</name>
<evidence type="ECO:0000313" key="2">
    <source>
        <dbReference type="EMBL" id="AXA68880.1"/>
    </source>
</evidence>